<dbReference type="SUPFAM" id="SSF48425">
    <property type="entry name" value="Sec7 domain"/>
    <property type="match status" value="1"/>
</dbReference>
<dbReference type="PANTHER" id="PTHR10663">
    <property type="entry name" value="GUANYL-NUCLEOTIDE EXCHANGE FACTOR"/>
    <property type="match status" value="1"/>
</dbReference>
<protein>
    <recommendedName>
        <fullName evidence="1">SEC7 domain-containing protein</fullName>
    </recommendedName>
</protein>
<dbReference type="InterPro" id="IPR035999">
    <property type="entry name" value="Sec7_dom_sf"/>
</dbReference>
<dbReference type="PANTHER" id="PTHR10663:SF388">
    <property type="entry name" value="GOLGI-SPECIFIC BREFELDIN A-RESISTANCE GUANINE NUCLEOTIDE EXCHANGE FACTOR 1"/>
    <property type="match status" value="1"/>
</dbReference>
<evidence type="ECO:0000259" key="1">
    <source>
        <dbReference type="Pfam" id="PF01369"/>
    </source>
</evidence>
<evidence type="ECO:0000313" key="2">
    <source>
        <dbReference type="EMBL" id="KAJ4825915.1"/>
    </source>
</evidence>
<dbReference type="EMBL" id="JAKUCV010006780">
    <property type="protein sequence ID" value="KAJ4825915.1"/>
    <property type="molecule type" value="Genomic_DNA"/>
</dbReference>
<sequence length="258" mass="28914">MHLVVDAVTSCRFEVTDPASEEVVLMKILQVLLSCMKSKASVMLNTQHGCTIVNTCYRIVHQAGSKSELLQRISRHTMHELVKCIFSHPPVVENTEHALVNGVSPPNQSNVFEDLANLLSRSAFPVNCPMSAMYNLALDGLIAVIQGMAERNGSGSVSSEQAPVSLDEYTPFWMVKCDNYCDLSNWVSFVLRHKYIKRRLMIGADHFNRDTKKGLKFLQGTHLLLDKLDPQAYFFSYTVGLDKNLVGDFLGNHDEFCV</sequence>
<organism evidence="2 3">
    <name type="scientific">Turnera subulata</name>
    <dbReference type="NCBI Taxonomy" id="218843"/>
    <lineage>
        <taxon>Eukaryota</taxon>
        <taxon>Viridiplantae</taxon>
        <taxon>Streptophyta</taxon>
        <taxon>Embryophyta</taxon>
        <taxon>Tracheophyta</taxon>
        <taxon>Spermatophyta</taxon>
        <taxon>Magnoliopsida</taxon>
        <taxon>eudicotyledons</taxon>
        <taxon>Gunneridae</taxon>
        <taxon>Pentapetalae</taxon>
        <taxon>rosids</taxon>
        <taxon>fabids</taxon>
        <taxon>Malpighiales</taxon>
        <taxon>Passifloraceae</taxon>
        <taxon>Turnera</taxon>
    </lineage>
</organism>
<accession>A0A9Q0J368</accession>
<gene>
    <name evidence="2" type="ORF">Tsubulata_044969</name>
</gene>
<evidence type="ECO:0000313" key="3">
    <source>
        <dbReference type="Proteomes" id="UP001141552"/>
    </source>
</evidence>
<dbReference type="Proteomes" id="UP001141552">
    <property type="component" value="Unassembled WGS sequence"/>
</dbReference>
<feature type="domain" description="SEC7" evidence="1">
    <location>
        <begin position="197"/>
        <end position="257"/>
    </location>
</feature>
<dbReference type="Pfam" id="PF01369">
    <property type="entry name" value="Sec7"/>
    <property type="match status" value="1"/>
</dbReference>
<dbReference type="InterPro" id="IPR000904">
    <property type="entry name" value="Sec7_dom"/>
</dbReference>
<dbReference type="GO" id="GO:0032012">
    <property type="term" value="P:regulation of ARF protein signal transduction"/>
    <property type="evidence" value="ECO:0007669"/>
    <property type="project" value="InterPro"/>
</dbReference>
<reference evidence="2" key="2">
    <citation type="journal article" date="2023" name="Plants (Basel)">
        <title>Annotation of the Turnera subulata (Passifloraceae) Draft Genome Reveals the S-Locus Evolved after the Divergence of Turneroideae from Passifloroideae in a Stepwise Manner.</title>
        <authorList>
            <person name="Henning P.M."/>
            <person name="Roalson E.H."/>
            <person name="Mir W."/>
            <person name="McCubbin A.G."/>
            <person name="Shore J.S."/>
        </authorList>
    </citation>
    <scope>NUCLEOTIDE SEQUENCE</scope>
    <source>
        <strain evidence="2">F60SS</strain>
    </source>
</reference>
<dbReference type="GO" id="GO:0005085">
    <property type="term" value="F:guanyl-nucleotide exchange factor activity"/>
    <property type="evidence" value="ECO:0007669"/>
    <property type="project" value="InterPro"/>
</dbReference>
<name>A0A9Q0J368_9ROSI</name>
<dbReference type="AlphaFoldDB" id="A0A9Q0J368"/>
<comment type="caution">
    <text evidence="2">The sequence shown here is derived from an EMBL/GenBank/DDBJ whole genome shotgun (WGS) entry which is preliminary data.</text>
</comment>
<reference evidence="2" key="1">
    <citation type="submission" date="2022-02" db="EMBL/GenBank/DDBJ databases">
        <authorList>
            <person name="Henning P.M."/>
            <person name="McCubbin A.G."/>
            <person name="Shore J.S."/>
        </authorList>
    </citation>
    <scope>NUCLEOTIDE SEQUENCE</scope>
    <source>
        <strain evidence="2">F60SS</strain>
        <tissue evidence="2">Leaves</tissue>
    </source>
</reference>
<dbReference type="OrthoDB" id="430364at2759"/>
<keyword evidence="3" id="KW-1185">Reference proteome</keyword>
<proteinExistence type="predicted"/>
<dbReference type="Gene3D" id="1.10.220.20">
    <property type="match status" value="1"/>
</dbReference>